<evidence type="ECO:0000256" key="3">
    <source>
        <dbReference type="ARBA" id="ARBA00022450"/>
    </source>
</evidence>
<dbReference type="CDD" id="cd05930">
    <property type="entry name" value="A_NRPS"/>
    <property type="match status" value="1"/>
</dbReference>
<dbReference type="FunFam" id="3.30.300.30:FF:000010">
    <property type="entry name" value="Enterobactin synthetase component F"/>
    <property type="match status" value="1"/>
</dbReference>
<dbReference type="InterPro" id="IPR001242">
    <property type="entry name" value="Condensation_dom"/>
</dbReference>
<dbReference type="InterPro" id="IPR020845">
    <property type="entry name" value="AMP-binding_CS"/>
</dbReference>
<dbReference type="Gene3D" id="3.30.559.30">
    <property type="entry name" value="Nonribosomal peptide synthetase, condensation domain"/>
    <property type="match status" value="2"/>
</dbReference>
<name>A0A951QMV0_9CYAN</name>
<accession>A0A951QMV0</accession>
<dbReference type="Pfam" id="PF00501">
    <property type="entry name" value="AMP-binding"/>
    <property type="match status" value="1"/>
</dbReference>
<dbReference type="SUPFAM" id="SSF52777">
    <property type="entry name" value="CoA-dependent acyltransferases"/>
    <property type="match status" value="4"/>
</dbReference>
<dbReference type="InterPro" id="IPR000873">
    <property type="entry name" value="AMP-dep_synth/lig_dom"/>
</dbReference>
<keyword evidence="5" id="KW-0045">Antibiotic biosynthesis</keyword>
<dbReference type="EMBL" id="JAHHGZ010000009">
    <property type="protein sequence ID" value="MBW4667898.1"/>
    <property type="molecule type" value="Genomic_DNA"/>
</dbReference>
<dbReference type="SUPFAM" id="SSF47336">
    <property type="entry name" value="ACP-like"/>
    <property type="match status" value="1"/>
</dbReference>
<dbReference type="InterPro" id="IPR036736">
    <property type="entry name" value="ACP-like_sf"/>
</dbReference>
<proteinExistence type="inferred from homology"/>
<evidence type="ECO:0000313" key="8">
    <source>
        <dbReference type="Proteomes" id="UP000729701"/>
    </source>
</evidence>
<dbReference type="Gene3D" id="1.10.1200.10">
    <property type="entry name" value="ACP-like"/>
    <property type="match status" value="1"/>
</dbReference>
<dbReference type="InterPro" id="IPR023213">
    <property type="entry name" value="CAT-like_dom_sf"/>
</dbReference>
<dbReference type="Gene3D" id="2.30.38.10">
    <property type="entry name" value="Luciferase, Domain 3"/>
    <property type="match status" value="1"/>
</dbReference>
<sequence>MIQNRIITGFQVSPQQKHLWLLQQGELNQSYRSFCAILIEGNLNLKTLEKALYNIVHRHEILRTTFDCLPGMVIPLQVINDGIVPSIDNYDLSNLNSEEKQTKLEELFQEIDQINFDFQQGPLLHLCLVTLSLKARMLLVSLPALCADRVTLNNLVGEISQTYSSLSHNEESSDEPIQYVAISAWQNELLEIEEAEIGRKYWQKQNISHNLTAKLPFENQAVEKAKFQPQNFAWTINPELTANLKALVKKYDTSEYVFLLSCWQILLWRLTGESSIMVGIACDGRVDRELTGALGLLTKYLPINYELKENLQFSEVLQGVNLAKCAASEWQEYFAWEQILGEESFCPFSFDFEEQSAFSTADGSFSIYKQYACFEPFKVKLSFVHTQTLVAKLEYDPNLFPLKDIKRMTEQFSVLLESAIKNPTSKISTLDILSNTERQQLLFEFNNTKTEYPQNKCLHQLFEEQVKRTPENIAVVFEDQCLTYNTLNNQANQLAHYLQRLGVEPEVVVGICVERSPLMIIGLLAILKAGGAYLPLDPLYPEERLTLILAESQASVLLTQERFAKSLPAECVVCLDTIFESIINRESENNLISNVEAKNLAYVIYTSGSTGTPKGVMISHQAICNHMFWMQTSFSLTVADKVLQKTPFSFDASVWEFYAPLLVGAQLLIAQPERHQDSAYLVKLIAEQKVTTLQVVPSLLQMLLSEEGIDNCRFLKRIFCGGEALNFALTERVFANLDVDLHNLYGPTEACIDATVWTCKRMSELQIVPIGRPISNTQIYILDPHLQPVPIGVPGELHIGGVGLARGYLNRPDLTKEKFIPNPFSDETDARLYKTGDRARYLVDGNIEFLGRIDNQIKLRGFRIELGEIEALLTQHPNVREAVVNVQEEELSKKKLVAYVVPQQKPLDTNDLRNFLKKKLPEYTIPSAFVILENLPLTPNGKVDRRSLPAPPDLSERILTSSFDLPRLSEEKILVGIWSEILGVEAGIHDNFFELGGDSILSVRVVALANKAGLQLTPKQLFQHQTIAELASVVGRTAISVPAQQDAVTGLVPLTPIQQRFFAEKLSEPHHYNQSLLLEVPPDLKPQILEQVVQHLLVHHDALRLRFTVSNTGWQQVNLAPEKTVPFTTINLSDVPPNEQQVALESAVAQLQMTLNLSDGPLMRVALFDLGRDFPGRLLLIVHHLAVDGVSWRILLEDLTTIYHQCSHSEAIQLPSKTTSFKDWSHRLTTYSQSATLATELNYWLPQSQVTDLPVDYSALEETNTVASSARVSVSLTEEQTQILLQEVSSAYNTQINDVLLTALVRSFAKWTGKPALLVDLEGHGREELFDDVDLSRTVGWFTTLFPVLLDLQQTDGLGEALISIKEQLRRLPKRGIGYGLLRYLSQDTTVRSQLQALPQAQVSFNYLGQFDRLLSESAVVLGLAKESNTALFSPQGRRSYLLEVNGLVISRRLQMYWTYSQKFHQLSTIERLSQGFIEELQALIDHCQSPDAGGHTLSDFPLANLDEDKFRKISNLLIDL</sequence>
<dbReference type="Pfam" id="PF13193">
    <property type="entry name" value="AMP-binding_C"/>
    <property type="match status" value="1"/>
</dbReference>
<dbReference type="PANTHER" id="PTHR45398:SF1">
    <property type="entry name" value="ENZYME, PUTATIVE (JCVI)-RELATED"/>
    <property type="match status" value="1"/>
</dbReference>
<comment type="similarity">
    <text evidence="2">Belongs to the ATP-dependent AMP-binding enzyme family.</text>
</comment>
<dbReference type="GO" id="GO:0017000">
    <property type="term" value="P:antibiotic biosynthetic process"/>
    <property type="evidence" value="ECO:0007669"/>
    <property type="project" value="UniProtKB-KW"/>
</dbReference>
<dbReference type="Pfam" id="PF00550">
    <property type="entry name" value="PP-binding"/>
    <property type="match status" value="1"/>
</dbReference>
<dbReference type="Proteomes" id="UP000729701">
    <property type="component" value="Unassembled WGS sequence"/>
</dbReference>
<dbReference type="Gene3D" id="3.30.559.10">
    <property type="entry name" value="Chloramphenicol acetyltransferase-like domain"/>
    <property type="match status" value="2"/>
</dbReference>
<dbReference type="FunFam" id="3.40.50.980:FF:000002">
    <property type="entry name" value="Enterobactin synthetase component F"/>
    <property type="match status" value="1"/>
</dbReference>
<protein>
    <submittedName>
        <fullName evidence="7">Amino acid adenylation domain-containing protein</fullName>
    </submittedName>
</protein>
<reference evidence="7" key="2">
    <citation type="journal article" date="2022" name="Microbiol. Resour. Announc.">
        <title>Metagenome Sequencing to Explore Phylogenomics of Terrestrial Cyanobacteria.</title>
        <authorList>
            <person name="Ward R.D."/>
            <person name="Stajich J.E."/>
            <person name="Johansen J.R."/>
            <person name="Huntemann M."/>
            <person name="Clum A."/>
            <person name="Foster B."/>
            <person name="Foster B."/>
            <person name="Roux S."/>
            <person name="Palaniappan K."/>
            <person name="Varghese N."/>
            <person name="Mukherjee S."/>
            <person name="Reddy T.B.K."/>
            <person name="Daum C."/>
            <person name="Copeland A."/>
            <person name="Chen I.A."/>
            <person name="Ivanova N.N."/>
            <person name="Kyrpides N.C."/>
            <person name="Shapiro N."/>
            <person name="Eloe-Fadrosh E.A."/>
            <person name="Pietrasiak N."/>
        </authorList>
    </citation>
    <scope>NUCLEOTIDE SEQUENCE</scope>
    <source>
        <strain evidence="7">GSE-NOS-MK-12-04C</strain>
    </source>
</reference>
<dbReference type="InterPro" id="IPR010071">
    <property type="entry name" value="AA_adenyl_dom"/>
</dbReference>
<organism evidence="7 8">
    <name type="scientific">Cyanomargarita calcarea GSE-NOS-MK-12-04C</name>
    <dbReference type="NCBI Taxonomy" id="2839659"/>
    <lineage>
        <taxon>Bacteria</taxon>
        <taxon>Bacillati</taxon>
        <taxon>Cyanobacteriota</taxon>
        <taxon>Cyanophyceae</taxon>
        <taxon>Nostocales</taxon>
        <taxon>Cyanomargaritaceae</taxon>
        <taxon>Cyanomargarita</taxon>
    </lineage>
</organism>
<dbReference type="NCBIfam" id="TIGR01720">
    <property type="entry name" value="NRPS-para261"/>
    <property type="match status" value="1"/>
</dbReference>
<comment type="cofactor">
    <cofactor evidence="1">
        <name>pantetheine 4'-phosphate</name>
        <dbReference type="ChEBI" id="CHEBI:47942"/>
    </cofactor>
</comment>
<dbReference type="GO" id="GO:0008610">
    <property type="term" value="P:lipid biosynthetic process"/>
    <property type="evidence" value="ECO:0007669"/>
    <property type="project" value="UniProtKB-ARBA"/>
</dbReference>
<dbReference type="PROSITE" id="PS00012">
    <property type="entry name" value="PHOSPHOPANTETHEINE"/>
    <property type="match status" value="1"/>
</dbReference>
<dbReference type="PANTHER" id="PTHR45398">
    <property type="match status" value="1"/>
</dbReference>
<reference evidence="7" key="1">
    <citation type="submission" date="2021-05" db="EMBL/GenBank/DDBJ databases">
        <authorList>
            <person name="Pietrasiak N."/>
            <person name="Ward R."/>
            <person name="Stajich J.E."/>
            <person name="Kurbessoian T."/>
        </authorList>
    </citation>
    <scope>NUCLEOTIDE SEQUENCE</scope>
    <source>
        <strain evidence="7">GSE-NOS-MK-12-04C</strain>
    </source>
</reference>
<dbReference type="InterPro" id="IPR020806">
    <property type="entry name" value="PKS_PP-bd"/>
</dbReference>
<dbReference type="NCBIfam" id="TIGR01733">
    <property type="entry name" value="AA-adenyl-dom"/>
    <property type="match status" value="1"/>
</dbReference>
<dbReference type="InterPro" id="IPR045851">
    <property type="entry name" value="AMP-bd_C_sf"/>
</dbReference>
<dbReference type="Pfam" id="PF00668">
    <property type="entry name" value="Condensation"/>
    <property type="match status" value="2"/>
</dbReference>
<evidence type="ECO:0000256" key="2">
    <source>
        <dbReference type="ARBA" id="ARBA00006432"/>
    </source>
</evidence>
<dbReference type="FunFam" id="3.40.50.980:FF:000001">
    <property type="entry name" value="Non-ribosomal peptide synthetase"/>
    <property type="match status" value="1"/>
</dbReference>
<dbReference type="PROSITE" id="PS00455">
    <property type="entry name" value="AMP_BINDING"/>
    <property type="match status" value="1"/>
</dbReference>
<dbReference type="GO" id="GO:0044550">
    <property type="term" value="P:secondary metabolite biosynthetic process"/>
    <property type="evidence" value="ECO:0007669"/>
    <property type="project" value="UniProtKB-ARBA"/>
</dbReference>
<dbReference type="InterPro" id="IPR006162">
    <property type="entry name" value="Ppantetheine_attach_site"/>
</dbReference>
<keyword evidence="4" id="KW-0597">Phosphoprotein</keyword>
<evidence type="ECO:0000256" key="4">
    <source>
        <dbReference type="ARBA" id="ARBA00022553"/>
    </source>
</evidence>
<dbReference type="FunFam" id="3.40.50.12780:FF:000012">
    <property type="entry name" value="Non-ribosomal peptide synthetase"/>
    <property type="match status" value="1"/>
</dbReference>
<dbReference type="InterPro" id="IPR009081">
    <property type="entry name" value="PP-bd_ACP"/>
</dbReference>
<dbReference type="FunFam" id="1.10.1200.10:FF:000005">
    <property type="entry name" value="Nonribosomal peptide synthetase 1"/>
    <property type="match status" value="1"/>
</dbReference>
<dbReference type="Gene3D" id="3.30.300.30">
    <property type="match status" value="1"/>
</dbReference>
<dbReference type="InterPro" id="IPR010060">
    <property type="entry name" value="NRPS_synth"/>
</dbReference>
<dbReference type="GO" id="GO:0003824">
    <property type="term" value="F:catalytic activity"/>
    <property type="evidence" value="ECO:0007669"/>
    <property type="project" value="InterPro"/>
</dbReference>
<keyword evidence="3" id="KW-0596">Phosphopantetheine</keyword>
<dbReference type="GO" id="GO:0031177">
    <property type="term" value="F:phosphopantetheine binding"/>
    <property type="evidence" value="ECO:0007669"/>
    <property type="project" value="InterPro"/>
</dbReference>
<evidence type="ECO:0000256" key="1">
    <source>
        <dbReference type="ARBA" id="ARBA00001957"/>
    </source>
</evidence>
<comment type="caution">
    <text evidence="7">The sequence shown here is derived from an EMBL/GenBank/DDBJ whole genome shotgun (WGS) entry which is preliminary data.</text>
</comment>
<dbReference type="InterPro" id="IPR025110">
    <property type="entry name" value="AMP-bd_C"/>
</dbReference>
<dbReference type="PROSITE" id="PS50075">
    <property type="entry name" value="CARRIER"/>
    <property type="match status" value="1"/>
</dbReference>
<dbReference type="CDD" id="cd19534">
    <property type="entry name" value="E_NRPS"/>
    <property type="match status" value="1"/>
</dbReference>
<evidence type="ECO:0000313" key="7">
    <source>
        <dbReference type="EMBL" id="MBW4667898.1"/>
    </source>
</evidence>
<evidence type="ECO:0000259" key="6">
    <source>
        <dbReference type="PROSITE" id="PS50075"/>
    </source>
</evidence>
<dbReference type="FunFam" id="2.30.38.10:FF:000001">
    <property type="entry name" value="Non-ribosomal peptide synthetase PvdI"/>
    <property type="match status" value="1"/>
</dbReference>
<gene>
    <name evidence="7" type="ORF">KME60_10820</name>
</gene>
<evidence type="ECO:0000256" key="5">
    <source>
        <dbReference type="ARBA" id="ARBA00023194"/>
    </source>
</evidence>
<dbReference type="SUPFAM" id="SSF56801">
    <property type="entry name" value="Acetyl-CoA synthetase-like"/>
    <property type="match status" value="1"/>
</dbReference>
<feature type="domain" description="Carrier" evidence="6">
    <location>
        <begin position="965"/>
        <end position="1038"/>
    </location>
</feature>
<dbReference type="SMART" id="SM00823">
    <property type="entry name" value="PKS_PP"/>
    <property type="match status" value="1"/>
</dbReference>
<dbReference type="GO" id="GO:0043041">
    <property type="term" value="P:amino acid activation for nonribosomal peptide biosynthetic process"/>
    <property type="evidence" value="ECO:0007669"/>
    <property type="project" value="UniProtKB-ARBA"/>
</dbReference>
<dbReference type="Gene3D" id="3.40.50.980">
    <property type="match status" value="2"/>
</dbReference>